<keyword evidence="5 17" id="KW-0723">Serine/threonine-protein kinase</keyword>
<dbReference type="EMBL" id="KV016225">
    <property type="protein sequence ID" value="KZV20087.1"/>
    <property type="molecule type" value="Genomic_DNA"/>
</dbReference>
<keyword evidence="12 18" id="KW-1133">Transmembrane helix</keyword>
<dbReference type="InterPro" id="IPR011009">
    <property type="entry name" value="Kinase-like_dom_sf"/>
</dbReference>
<dbReference type="CDD" id="cd14066">
    <property type="entry name" value="STKc_IRAK"/>
    <property type="match status" value="1"/>
</dbReference>
<dbReference type="FunFam" id="3.30.200.20:FF:000745">
    <property type="entry name" value="Phytosulfokine receptor 2"/>
    <property type="match status" value="1"/>
</dbReference>
<dbReference type="GO" id="GO:0005524">
    <property type="term" value="F:ATP binding"/>
    <property type="evidence" value="ECO:0007669"/>
    <property type="project" value="UniProtKB-UniRule"/>
</dbReference>
<dbReference type="Proteomes" id="UP000250235">
    <property type="component" value="Unassembled WGS sequence"/>
</dbReference>
<evidence type="ECO:0000256" key="2">
    <source>
        <dbReference type="ARBA" id="ARBA00008536"/>
    </source>
</evidence>
<name>A0A2Z7AE97_9LAMI</name>
<evidence type="ECO:0000256" key="10">
    <source>
        <dbReference type="ARBA" id="ARBA00022777"/>
    </source>
</evidence>
<accession>A0A2Z7AE97</accession>
<evidence type="ECO:0000256" key="11">
    <source>
        <dbReference type="ARBA" id="ARBA00022840"/>
    </source>
</evidence>
<dbReference type="InterPro" id="IPR008271">
    <property type="entry name" value="Ser/Thr_kinase_AS"/>
</dbReference>
<dbReference type="OrthoDB" id="4062651at2759"/>
<evidence type="ECO:0000256" key="18">
    <source>
        <dbReference type="SAM" id="Phobius"/>
    </source>
</evidence>
<evidence type="ECO:0000313" key="20">
    <source>
        <dbReference type="EMBL" id="KZV20087.1"/>
    </source>
</evidence>
<dbReference type="InterPro" id="IPR017441">
    <property type="entry name" value="Protein_kinase_ATP_BS"/>
</dbReference>
<dbReference type="SUPFAM" id="SSF56112">
    <property type="entry name" value="Protein kinase-like (PK-like)"/>
    <property type="match status" value="1"/>
</dbReference>
<evidence type="ECO:0000256" key="15">
    <source>
        <dbReference type="ARBA" id="ARBA00023180"/>
    </source>
</evidence>
<feature type="transmembrane region" description="Helical" evidence="18">
    <location>
        <begin position="6"/>
        <end position="29"/>
    </location>
</feature>
<evidence type="ECO:0000256" key="17">
    <source>
        <dbReference type="RuleBase" id="RU000304"/>
    </source>
</evidence>
<evidence type="ECO:0000256" key="16">
    <source>
        <dbReference type="PROSITE-ProRule" id="PRU10141"/>
    </source>
</evidence>
<dbReference type="PROSITE" id="PS00107">
    <property type="entry name" value="PROTEIN_KINASE_ATP"/>
    <property type="match status" value="1"/>
</dbReference>
<feature type="domain" description="Protein kinase" evidence="19">
    <location>
        <begin position="89"/>
        <end position="374"/>
    </location>
</feature>
<dbReference type="PANTHER" id="PTHR48006">
    <property type="entry name" value="LEUCINE-RICH REPEAT-CONTAINING PROTEIN DDB_G0281931-RELATED"/>
    <property type="match status" value="1"/>
</dbReference>
<dbReference type="InterPro" id="IPR001245">
    <property type="entry name" value="Ser-Thr/Tyr_kinase_cat_dom"/>
</dbReference>
<keyword evidence="21" id="KW-1185">Reference proteome</keyword>
<keyword evidence="6" id="KW-0808">Transferase</keyword>
<comment type="similarity">
    <text evidence="2">In the N-terminal section; belongs to the leguminous lectin family.</text>
</comment>
<evidence type="ECO:0000256" key="5">
    <source>
        <dbReference type="ARBA" id="ARBA00022527"/>
    </source>
</evidence>
<keyword evidence="8" id="KW-0732">Signal</keyword>
<evidence type="ECO:0000256" key="12">
    <source>
        <dbReference type="ARBA" id="ARBA00022989"/>
    </source>
</evidence>
<evidence type="ECO:0000259" key="19">
    <source>
        <dbReference type="PROSITE" id="PS50011"/>
    </source>
</evidence>
<dbReference type="Pfam" id="PF07714">
    <property type="entry name" value="PK_Tyr_Ser-Thr"/>
    <property type="match status" value="1"/>
</dbReference>
<dbReference type="FunFam" id="1.10.510.10:FF:000240">
    <property type="entry name" value="Lectin-domain containing receptor kinase A4.3"/>
    <property type="match status" value="1"/>
</dbReference>
<comment type="similarity">
    <text evidence="3">In the C-terminal section; belongs to the protein kinase superfamily. Ser/Thr protein kinase family.</text>
</comment>
<evidence type="ECO:0000256" key="4">
    <source>
        <dbReference type="ARBA" id="ARBA00022475"/>
    </source>
</evidence>
<dbReference type="GO" id="GO:0005886">
    <property type="term" value="C:plasma membrane"/>
    <property type="evidence" value="ECO:0007669"/>
    <property type="project" value="UniProtKB-SubCell"/>
</dbReference>
<proteinExistence type="inferred from homology"/>
<sequence>MDPTLQGVLAAIGGFFFVSLMIVTISMICGENKHKRSDSPAGSWDPSKHQTETNFGLSSISVGESASFDPSLNLNRISMQALIDATRNFSRDLIVGDGSFGLVYKARLSSSQVVAVKRLSTDAFQGLREFRAEMETLGKIRHPNIIKLLGYCVAGSERVLIYEFMENGSLDQWLYDTLEGESGEVELRSRLSWQTRIKIVGSLAKGLCYMHNWTTPIIHRDIKASNVLLDSSFESHIADFGLARCIQGSHSHFSTQVAGTLGYMPPEYINGSTMATMPGDVYSFGVLLLEAVTGRRPSLPFPGDDGKEVRLMEWINSMVEQSRYMEMVDSSIVKDEIKESTVVEIFNIGLKCANEKWKDRPTMKEVVEELDKIVA</sequence>
<keyword evidence="11 16" id="KW-0067">ATP-binding</keyword>
<dbReference type="PROSITE" id="PS50011">
    <property type="entry name" value="PROTEIN_KINASE_DOM"/>
    <property type="match status" value="1"/>
</dbReference>
<dbReference type="GO" id="GO:0004674">
    <property type="term" value="F:protein serine/threonine kinase activity"/>
    <property type="evidence" value="ECO:0007669"/>
    <property type="project" value="UniProtKB-KW"/>
</dbReference>
<dbReference type="GO" id="GO:0002229">
    <property type="term" value="P:defense response to oomycetes"/>
    <property type="evidence" value="ECO:0007669"/>
    <property type="project" value="UniProtKB-ARBA"/>
</dbReference>
<evidence type="ECO:0000313" key="21">
    <source>
        <dbReference type="Proteomes" id="UP000250235"/>
    </source>
</evidence>
<dbReference type="SMART" id="SM00220">
    <property type="entry name" value="S_TKc"/>
    <property type="match status" value="1"/>
</dbReference>
<feature type="binding site" evidence="16">
    <location>
        <position position="117"/>
    </location>
    <ligand>
        <name>ATP</name>
        <dbReference type="ChEBI" id="CHEBI:30616"/>
    </ligand>
</feature>
<dbReference type="InterPro" id="IPR000719">
    <property type="entry name" value="Prot_kinase_dom"/>
</dbReference>
<comment type="subcellular location">
    <subcellularLocation>
        <location evidence="1">Cell membrane</location>
        <topology evidence="1">Single-pass type I membrane protein</topology>
    </subcellularLocation>
</comment>
<dbReference type="PANTHER" id="PTHR48006:SF47">
    <property type="entry name" value="PHYTOSULFOKINE RECEPTOR 2-LIKE"/>
    <property type="match status" value="1"/>
</dbReference>
<evidence type="ECO:0000256" key="3">
    <source>
        <dbReference type="ARBA" id="ARBA00010217"/>
    </source>
</evidence>
<gene>
    <name evidence="20" type="ORF">F511_00944</name>
</gene>
<dbReference type="Gene3D" id="1.10.510.10">
    <property type="entry name" value="Transferase(Phosphotransferase) domain 1"/>
    <property type="match status" value="1"/>
</dbReference>
<dbReference type="Gene3D" id="3.30.200.20">
    <property type="entry name" value="Phosphorylase Kinase, domain 1"/>
    <property type="match status" value="1"/>
</dbReference>
<keyword evidence="7 18" id="KW-0812">Transmembrane</keyword>
<evidence type="ECO:0000256" key="1">
    <source>
        <dbReference type="ARBA" id="ARBA00004251"/>
    </source>
</evidence>
<reference evidence="20 21" key="1">
    <citation type="journal article" date="2015" name="Proc. Natl. Acad. Sci. U.S.A.">
        <title>The resurrection genome of Boea hygrometrica: A blueprint for survival of dehydration.</title>
        <authorList>
            <person name="Xiao L."/>
            <person name="Yang G."/>
            <person name="Zhang L."/>
            <person name="Yang X."/>
            <person name="Zhao S."/>
            <person name="Ji Z."/>
            <person name="Zhou Q."/>
            <person name="Hu M."/>
            <person name="Wang Y."/>
            <person name="Chen M."/>
            <person name="Xu Y."/>
            <person name="Jin H."/>
            <person name="Xiao X."/>
            <person name="Hu G."/>
            <person name="Bao F."/>
            <person name="Hu Y."/>
            <person name="Wan P."/>
            <person name="Li L."/>
            <person name="Deng X."/>
            <person name="Kuang T."/>
            <person name="Xiang C."/>
            <person name="Zhu J.K."/>
            <person name="Oliver M.J."/>
            <person name="He Y."/>
        </authorList>
    </citation>
    <scope>NUCLEOTIDE SEQUENCE [LARGE SCALE GENOMIC DNA]</scope>
    <source>
        <strain evidence="21">cv. XS01</strain>
    </source>
</reference>
<protein>
    <submittedName>
        <fullName evidence="20">Leucine-rich repeat receptor protein kinase EXS</fullName>
    </submittedName>
</protein>
<keyword evidence="14 20" id="KW-0675">Receptor</keyword>
<evidence type="ECO:0000256" key="9">
    <source>
        <dbReference type="ARBA" id="ARBA00022741"/>
    </source>
</evidence>
<evidence type="ECO:0000256" key="13">
    <source>
        <dbReference type="ARBA" id="ARBA00023136"/>
    </source>
</evidence>
<keyword evidence="15" id="KW-0325">Glycoprotein</keyword>
<organism evidence="20 21">
    <name type="scientific">Dorcoceras hygrometricum</name>
    <dbReference type="NCBI Taxonomy" id="472368"/>
    <lineage>
        <taxon>Eukaryota</taxon>
        <taxon>Viridiplantae</taxon>
        <taxon>Streptophyta</taxon>
        <taxon>Embryophyta</taxon>
        <taxon>Tracheophyta</taxon>
        <taxon>Spermatophyta</taxon>
        <taxon>Magnoliopsida</taxon>
        <taxon>eudicotyledons</taxon>
        <taxon>Gunneridae</taxon>
        <taxon>Pentapetalae</taxon>
        <taxon>asterids</taxon>
        <taxon>lamiids</taxon>
        <taxon>Lamiales</taxon>
        <taxon>Gesneriaceae</taxon>
        <taxon>Didymocarpoideae</taxon>
        <taxon>Trichosporeae</taxon>
        <taxon>Loxocarpinae</taxon>
        <taxon>Dorcoceras</taxon>
    </lineage>
</organism>
<dbReference type="AlphaFoldDB" id="A0A2Z7AE97"/>
<evidence type="ECO:0000256" key="8">
    <source>
        <dbReference type="ARBA" id="ARBA00022729"/>
    </source>
</evidence>
<evidence type="ECO:0000256" key="14">
    <source>
        <dbReference type="ARBA" id="ARBA00023170"/>
    </source>
</evidence>
<keyword evidence="9 16" id="KW-0547">Nucleotide-binding</keyword>
<evidence type="ECO:0000256" key="7">
    <source>
        <dbReference type="ARBA" id="ARBA00022692"/>
    </source>
</evidence>
<evidence type="ECO:0000256" key="6">
    <source>
        <dbReference type="ARBA" id="ARBA00022679"/>
    </source>
</evidence>
<dbReference type="InterPro" id="IPR051824">
    <property type="entry name" value="LRR_Rcpt-Like_S/T_Kinase"/>
</dbReference>
<keyword evidence="10 20" id="KW-0418">Kinase</keyword>
<keyword evidence="13 18" id="KW-0472">Membrane</keyword>
<dbReference type="PROSITE" id="PS00108">
    <property type="entry name" value="PROTEIN_KINASE_ST"/>
    <property type="match status" value="1"/>
</dbReference>
<keyword evidence="4" id="KW-1003">Cell membrane</keyword>
<comment type="similarity">
    <text evidence="17">Belongs to the protein kinase superfamily.</text>
</comment>